<evidence type="ECO:0000256" key="10">
    <source>
        <dbReference type="SAM" id="MobiDB-lite"/>
    </source>
</evidence>
<dbReference type="InterPro" id="IPR017441">
    <property type="entry name" value="Protein_kinase_ATP_BS"/>
</dbReference>
<dbReference type="PROSITE" id="PS00107">
    <property type="entry name" value="PROTEIN_KINASE_ATP"/>
    <property type="match status" value="1"/>
</dbReference>
<evidence type="ECO:0000256" key="8">
    <source>
        <dbReference type="PIRSR" id="PIRSR630616-3"/>
    </source>
</evidence>
<evidence type="ECO:0000256" key="2">
    <source>
        <dbReference type="ARBA" id="ARBA00022679"/>
    </source>
</evidence>
<sequence>MEKETKMDATTSSTRSSGTVPSCSDNESSASVGSWKQNFSVLWAKKDDEQVKTTYQQTDKTAAKEIFLQLAERRRTPQALARSDSVWDSVDEALLKKAHDKLPTTTPEDMFRPSDFRLQTKLGQGGYGCVYKALHLPSGGHVVALKELTGNTSTVETLDHRTLPWDCGVVPCYGTFRAFSMHFSEQDDEDDHDDHDKITAITTKETAALAKDTSKLKTWLILQYCPQGSLVDRILSDKGVLSEKEAGRMLKRLVKTLVYLKEHHGIVHNDIKPANLIYSDEDDGTLLLCDFGAAQKGLWRTDRIGGTYSYMPPEKLRARKLVGFLTHYCNHEKHDVWALGVSLFVSLYCKHPFNCKDLAKCTTITSSGQDAAKFYDLMETNYDTIQYPPTAPACSDELKDLLQGMLTPYCLERMSLESIKEHAWVRRGGKSRHSLLQTLKTALRSRRNSTHITEDQAFAKVLWQSTASLEEETTANSSSGTRQDSPRTRQAFSRQLSSSVEGTC</sequence>
<evidence type="ECO:0000256" key="1">
    <source>
        <dbReference type="ARBA" id="ARBA00022527"/>
    </source>
</evidence>
<proteinExistence type="predicted"/>
<keyword evidence="1" id="KW-0723">Serine/threonine-protein kinase</keyword>
<feature type="binding site" evidence="9">
    <location>
        <position position="146"/>
    </location>
    <ligand>
        <name>ATP</name>
        <dbReference type="ChEBI" id="CHEBI:30616"/>
    </ligand>
</feature>
<dbReference type="Pfam" id="PF00069">
    <property type="entry name" value="Pkinase"/>
    <property type="match status" value="1"/>
</dbReference>
<dbReference type="GO" id="GO:0005524">
    <property type="term" value="F:ATP binding"/>
    <property type="evidence" value="ECO:0007669"/>
    <property type="project" value="UniProtKB-UniRule"/>
</dbReference>
<dbReference type="OrthoDB" id="248923at2759"/>
<evidence type="ECO:0000256" key="4">
    <source>
        <dbReference type="ARBA" id="ARBA00022777"/>
    </source>
</evidence>
<evidence type="ECO:0000313" key="13">
    <source>
        <dbReference type="Proteomes" id="UP001153069"/>
    </source>
</evidence>
<name>A0A9N8DEM6_9STRA</name>
<keyword evidence="13" id="KW-1185">Reference proteome</keyword>
<dbReference type="InterPro" id="IPR000719">
    <property type="entry name" value="Prot_kinase_dom"/>
</dbReference>
<feature type="compositionally biased region" description="Polar residues" evidence="10">
    <location>
        <begin position="8"/>
        <end position="34"/>
    </location>
</feature>
<dbReference type="EMBL" id="CAICTM010000086">
    <property type="protein sequence ID" value="CAB9500571.1"/>
    <property type="molecule type" value="Genomic_DNA"/>
</dbReference>
<dbReference type="Proteomes" id="UP001153069">
    <property type="component" value="Unassembled WGS sequence"/>
</dbReference>
<feature type="cross-link" description="Glycyl lysine isopeptide (Lys-Gly) (interchain with G-Cter in SUMO2)" evidence="8">
    <location>
        <position position="272"/>
    </location>
</feature>
<evidence type="ECO:0000256" key="7">
    <source>
        <dbReference type="PIRSR" id="PIRSR630616-2"/>
    </source>
</evidence>
<protein>
    <submittedName>
        <fullName evidence="12">Activated protein kinase kinase 1</fullName>
    </submittedName>
</protein>
<dbReference type="Gene3D" id="1.10.510.10">
    <property type="entry name" value="Transferase(Phosphotransferase) domain 1"/>
    <property type="match status" value="1"/>
</dbReference>
<keyword evidence="2" id="KW-0808">Transferase</keyword>
<dbReference type="InterPro" id="IPR008271">
    <property type="entry name" value="Ser/Thr_kinase_AS"/>
</dbReference>
<organism evidence="12 13">
    <name type="scientific">Seminavis robusta</name>
    <dbReference type="NCBI Taxonomy" id="568900"/>
    <lineage>
        <taxon>Eukaryota</taxon>
        <taxon>Sar</taxon>
        <taxon>Stramenopiles</taxon>
        <taxon>Ochrophyta</taxon>
        <taxon>Bacillariophyta</taxon>
        <taxon>Bacillariophyceae</taxon>
        <taxon>Bacillariophycidae</taxon>
        <taxon>Naviculales</taxon>
        <taxon>Naviculaceae</taxon>
        <taxon>Seminavis</taxon>
    </lineage>
</organism>
<dbReference type="SUPFAM" id="SSF56112">
    <property type="entry name" value="Protein kinase-like (PK-like)"/>
    <property type="match status" value="1"/>
</dbReference>
<dbReference type="SMART" id="SM00220">
    <property type="entry name" value="S_TKc"/>
    <property type="match status" value="1"/>
</dbReference>
<dbReference type="GO" id="GO:0004674">
    <property type="term" value="F:protein serine/threonine kinase activity"/>
    <property type="evidence" value="ECO:0007669"/>
    <property type="project" value="UniProtKB-KW"/>
</dbReference>
<comment type="caution">
    <text evidence="12">The sequence shown here is derived from an EMBL/GenBank/DDBJ whole genome shotgun (WGS) entry which is preliminary data.</text>
</comment>
<dbReference type="PROSITE" id="PS00108">
    <property type="entry name" value="PROTEIN_KINASE_ST"/>
    <property type="match status" value="1"/>
</dbReference>
<reference evidence="12" key="1">
    <citation type="submission" date="2020-06" db="EMBL/GenBank/DDBJ databases">
        <authorList>
            <consortium name="Plant Systems Biology data submission"/>
        </authorList>
    </citation>
    <scope>NUCLEOTIDE SEQUENCE</scope>
    <source>
        <strain evidence="12">D6</strain>
    </source>
</reference>
<feature type="region of interest" description="Disordered" evidence="10">
    <location>
        <begin position="470"/>
        <end position="504"/>
    </location>
</feature>
<accession>A0A9N8DEM6</accession>
<dbReference type="AlphaFoldDB" id="A0A9N8DEM6"/>
<dbReference type="PANTHER" id="PTHR24350">
    <property type="entry name" value="SERINE/THREONINE-PROTEIN KINASE IAL-RELATED"/>
    <property type="match status" value="1"/>
</dbReference>
<keyword evidence="3 7" id="KW-0547">Nucleotide-binding</keyword>
<evidence type="ECO:0000313" key="12">
    <source>
        <dbReference type="EMBL" id="CAB9500571.1"/>
    </source>
</evidence>
<evidence type="ECO:0000256" key="3">
    <source>
        <dbReference type="ARBA" id="ARBA00022741"/>
    </source>
</evidence>
<dbReference type="InterPro" id="IPR011009">
    <property type="entry name" value="Kinase-like_dom_sf"/>
</dbReference>
<evidence type="ECO:0000256" key="6">
    <source>
        <dbReference type="PIRSR" id="PIRSR630616-1"/>
    </source>
</evidence>
<feature type="binding site" evidence="7">
    <location>
        <position position="290"/>
    </location>
    <ligand>
        <name>ATP</name>
        <dbReference type="ChEBI" id="CHEBI:30616"/>
    </ligand>
</feature>
<feature type="region of interest" description="Disordered" evidence="10">
    <location>
        <begin position="1"/>
        <end position="34"/>
    </location>
</feature>
<evidence type="ECO:0000256" key="5">
    <source>
        <dbReference type="ARBA" id="ARBA00022840"/>
    </source>
</evidence>
<evidence type="ECO:0000259" key="11">
    <source>
        <dbReference type="PROSITE" id="PS50011"/>
    </source>
</evidence>
<feature type="domain" description="Protein kinase" evidence="11">
    <location>
        <begin position="116"/>
        <end position="425"/>
    </location>
</feature>
<dbReference type="Gene3D" id="3.30.200.20">
    <property type="entry name" value="Phosphorylase Kinase, domain 1"/>
    <property type="match status" value="1"/>
</dbReference>
<evidence type="ECO:0000256" key="9">
    <source>
        <dbReference type="PROSITE-ProRule" id="PRU10141"/>
    </source>
</evidence>
<keyword evidence="4 12" id="KW-0418">Kinase</keyword>
<dbReference type="PROSITE" id="PS50011">
    <property type="entry name" value="PROTEIN_KINASE_DOM"/>
    <property type="match status" value="1"/>
</dbReference>
<dbReference type="InterPro" id="IPR030616">
    <property type="entry name" value="Aur-like"/>
</dbReference>
<gene>
    <name evidence="12" type="ORF">SEMRO_87_G045910.1</name>
</gene>
<keyword evidence="5 7" id="KW-0067">ATP-binding</keyword>
<feature type="active site" description="Proton acceptor" evidence="6">
    <location>
        <position position="270"/>
    </location>
</feature>